<organism evidence="2 3">
    <name type="scientific">Burkholderia cepacia GG4</name>
    <dbReference type="NCBI Taxonomy" id="1009846"/>
    <lineage>
        <taxon>Bacteria</taxon>
        <taxon>Pseudomonadati</taxon>
        <taxon>Pseudomonadota</taxon>
        <taxon>Betaproteobacteria</taxon>
        <taxon>Burkholderiales</taxon>
        <taxon>Burkholderiaceae</taxon>
        <taxon>Burkholderia</taxon>
        <taxon>Burkholderia cepacia complex</taxon>
    </lineage>
</organism>
<dbReference type="AlphaFoldDB" id="A0A9W3K045"/>
<protein>
    <recommendedName>
        <fullName evidence="1">DUF4123 domain-containing protein</fullName>
    </recommendedName>
</protein>
<dbReference type="RefSeq" id="WP_014897396.1">
    <property type="nucleotide sequence ID" value="NC_018513.1"/>
</dbReference>
<evidence type="ECO:0000259" key="1">
    <source>
        <dbReference type="Pfam" id="PF13503"/>
    </source>
</evidence>
<gene>
    <name evidence="2" type="ORF">GEM_2122</name>
</gene>
<evidence type="ECO:0000313" key="2">
    <source>
        <dbReference type="EMBL" id="AFQ48539.1"/>
    </source>
</evidence>
<accession>A0A9W3K045</accession>
<dbReference type="InterPro" id="IPR025391">
    <property type="entry name" value="DUF4123"/>
</dbReference>
<dbReference type="Proteomes" id="UP000032866">
    <property type="component" value="Chromosome 1"/>
</dbReference>
<feature type="domain" description="DUF4123" evidence="1">
    <location>
        <begin position="87"/>
        <end position="181"/>
    </location>
</feature>
<proteinExistence type="predicted"/>
<dbReference type="KEGG" id="bct:GEM_2122"/>
<name>A0A9W3K045_BURCE</name>
<sequence length="336" mass="37325">MSYMQTQQGRDGSKADDSVAEEVRIREQVGALKSWFNQHPDMRCLLLVDPSQRDPLADDGGDNPLRADLPKTDVVIDHEAVSPAHYPYLLELDLKTESGVAALEESARLALEDRRPQSMAEGLGQRIGGWLASSASAGEVAAHCSRLALQNDDRGRLCLLRFYDPRSQALLWPLLAPVQQHALLGPIQAWHTLDAGAVPITRMNTMGRRDDFALDAVQWQAIHCHGVVNRALALHAYDLDRQPKQHEVDAAVAAVLKARRYGLTDEEDEVAFVGHALSWHPEFDLHPRVLQILGSRADGDLYVERIDELTSDEIAEIRNGVWHERLRVSDNAGGRA</sequence>
<dbReference type="Pfam" id="PF13503">
    <property type="entry name" value="DUF4123"/>
    <property type="match status" value="1"/>
</dbReference>
<reference evidence="2 3" key="1">
    <citation type="journal article" date="2012" name="J. Bacteriol.">
        <title>Complete Genome Sequence of Burkholderia sp. Strain GG4, a Betaproteobacterium That Reduces 3-Oxo-N-Acylhomoserine Lactones and Produces Different N-Acylhomoserine Lactones.</title>
        <authorList>
            <person name="Hong K.W."/>
            <person name="Koh C.L."/>
            <person name="Sam C.K."/>
            <person name="Yin W.F."/>
            <person name="Chan K.G."/>
        </authorList>
    </citation>
    <scope>NUCLEOTIDE SEQUENCE [LARGE SCALE GENOMIC DNA]</scope>
    <source>
        <strain evidence="2 3">GG4</strain>
    </source>
</reference>
<dbReference type="EMBL" id="CP003774">
    <property type="protein sequence ID" value="AFQ48539.1"/>
    <property type="molecule type" value="Genomic_DNA"/>
</dbReference>
<evidence type="ECO:0000313" key="3">
    <source>
        <dbReference type="Proteomes" id="UP000032866"/>
    </source>
</evidence>